<keyword evidence="3" id="KW-1185">Reference proteome</keyword>
<sequence length="110" mass="12172">MQTKTSTWLRALSYLMVIGGTVAPLIYEEISRRGRSSSVGGCQNAGCVGAGTGEGLLYMAFLILLWAFCSLVNAIAFYGYPGRTSWLRRLELAVFMLPWVGLVTLWLVRF</sequence>
<accession>A0A6N9HJC6</accession>
<feature type="transmembrane region" description="Helical" evidence="1">
    <location>
        <begin position="90"/>
        <end position="108"/>
    </location>
</feature>
<evidence type="ECO:0000313" key="3">
    <source>
        <dbReference type="Proteomes" id="UP000448575"/>
    </source>
</evidence>
<evidence type="ECO:0000256" key="1">
    <source>
        <dbReference type="SAM" id="Phobius"/>
    </source>
</evidence>
<dbReference type="AlphaFoldDB" id="A0A6N9HJC6"/>
<keyword evidence="1" id="KW-1133">Transmembrane helix</keyword>
<keyword evidence="1" id="KW-0472">Membrane</keyword>
<dbReference type="EMBL" id="WWCJ01000011">
    <property type="protein sequence ID" value="MYN03688.1"/>
    <property type="molecule type" value="Genomic_DNA"/>
</dbReference>
<organism evidence="2 3">
    <name type="scientific">Pseudoduganella guangdongensis</name>
    <dbReference type="NCBI Taxonomy" id="2692179"/>
    <lineage>
        <taxon>Bacteria</taxon>
        <taxon>Pseudomonadati</taxon>
        <taxon>Pseudomonadota</taxon>
        <taxon>Betaproteobacteria</taxon>
        <taxon>Burkholderiales</taxon>
        <taxon>Oxalobacteraceae</taxon>
        <taxon>Telluria group</taxon>
        <taxon>Pseudoduganella</taxon>
    </lineage>
</organism>
<comment type="caution">
    <text evidence="2">The sequence shown here is derived from an EMBL/GenBank/DDBJ whole genome shotgun (WGS) entry which is preliminary data.</text>
</comment>
<evidence type="ECO:0000313" key="2">
    <source>
        <dbReference type="EMBL" id="MYN03688.1"/>
    </source>
</evidence>
<keyword evidence="1" id="KW-0812">Transmembrane</keyword>
<feature type="transmembrane region" description="Helical" evidence="1">
    <location>
        <begin position="7"/>
        <end position="27"/>
    </location>
</feature>
<feature type="transmembrane region" description="Helical" evidence="1">
    <location>
        <begin position="56"/>
        <end position="78"/>
    </location>
</feature>
<name>A0A6N9HJC6_9BURK</name>
<gene>
    <name evidence="2" type="ORF">GTP41_16470</name>
</gene>
<evidence type="ECO:0008006" key="4">
    <source>
        <dbReference type="Google" id="ProtNLM"/>
    </source>
</evidence>
<protein>
    <recommendedName>
        <fullName evidence="4">Transmembrane protein</fullName>
    </recommendedName>
</protein>
<proteinExistence type="predicted"/>
<dbReference type="RefSeq" id="WP_161026662.1">
    <property type="nucleotide sequence ID" value="NZ_WWCJ01000011.1"/>
</dbReference>
<reference evidence="2 3" key="1">
    <citation type="submission" date="2019-12" db="EMBL/GenBank/DDBJ databases">
        <title>Novel species isolated from a subtropical stream in China.</title>
        <authorList>
            <person name="Lu H."/>
        </authorList>
    </citation>
    <scope>NUCLEOTIDE SEQUENCE [LARGE SCALE GENOMIC DNA]</scope>
    <source>
        <strain evidence="2 3">DS3</strain>
    </source>
</reference>
<dbReference type="Proteomes" id="UP000448575">
    <property type="component" value="Unassembled WGS sequence"/>
</dbReference>